<evidence type="ECO:0000313" key="2">
    <source>
        <dbReference type="EMBL" id="KAJ5708952.1"/>
    </source>
</evidence>
<dbReference type="SUPFAM" id="SSF56112">
    <property type="entry name" value="Protein kinase-like (PK-like)"/>
    <property type="match status" value="1"/>
</dbReference>
<dbReference type="EMBL" id="JAQJAN010000019">
    <property type="protein sequence ID" value="KAJ5708952.1"/>
    <property type="molecule type" value="Genomic_DNA"/>
</dbReference>
<dbReference type="Pfam" id="PF00069">
    <property type="entry name" value="Pkinase"/>
    <property type="match status" value="1"/>
</dbReference>
<reference evidence="2" key="1">
    <citation type="journal article" date="2023" name="IMA Fungus">
        <title>Comparative genomic study of the Penicillium genus elucidates a diverse pangenome and 15 lateral gene transfer events.</title>
        <authorList>
            <person name="Petersen C."/>
            <person name="Sorensen T."/>
            <person name="Nielsen M.R."/>
            <person name="Sondergaard T.E."/>
            <person name="Sorensen J.L."/>
            <person name="Fitzpatrick D.A."/>
            <person name="Frisvad J.C."/>
            <person name="Nielsen K.L."/>
        </authorList>
    </citation>
    <scope>NUCLEOTIDE SEQUENCE</scope>
    <source>
        <strain evidence="2">IBT 17514</strain>
    </source>
</reference>
<name>A0AAD6MRC5_9EURO</name>
<sequence length="123" mass="13809">MFPNPYATSQKSDQRPEMVISGNLLEFHSSGSLDYVLKERRFNSVSWEGWAIQIGSALDTMHRAKKAHIDLKPSNIALDKDGNAIIIDMRGIGGITHGWQAPEIRDEISPFDLPFQARQSNDI</sequence>
<dbReference type="Proteomes" id="UP001215712">
    <property type="component" value="Unassembled WGS sequence"/>
</dbReference>
<organism evidence="2 3">
    <name type="scientific">Penicillium malachiteum</name>
    <dbReference type="NCBI Taxonomy" id="1324776"/>
    <lineage>
        <taxon>Eukaryota</taxon>
        <taxon>Fungi</taxon>
        <taxon>Dikarya</taxon>
        <taxon>Ascomycota</taxon>
        <taxon>Pezizomycotina</taxon>
        <taxon>Eurotiomycetes</taxon>
        <taxon>Eurotiomycetidae</taxon>
        <taxon>Eurotiales</taxon>
        <taxon>Aspergillaceae</taxon>
        <taxon>Penicillium</taxon>
    </lineage>
</organism>
<dbReference type="GO" id="GO:0005524">
    <property type="term" value="F:ATP binding"/>
    <property type="evidence" value="ECO:0007669"/>
    <property type="project" value="InterPro"/>
</dbReference>
<dbReference type="InterPro" id="IPR011009">
    <property type="entry name" value="Kinase-like_dom_sf"/>
</dbReference>
<dbReference type="AlphaFoldDB" id="A0AAD6MRC5"/>
<reference evidence="2" key="2">
    <citation type="submission" date="2023-01" db="EMBL/GenBank/DDBJ databases">
        <authorList>
            <person name="Petersen C."/>
        </authorList>
    </citation>
    <scope>NUCLEOTIDE SEQUENCE</scope>
    <source>
        <strain evidence="2">IBT 17514</strain>
    </source>
</reference>
<protein>
    <recommendedName>
        <fullName evidence="1">Protein kinase domain-containing protein</fullName>
    </recommendedName>
</protein>
<proteinExistence type="predicted"/>
<accession>A0AAD6MRC5</accession>
<keyword evidence="3" id="KW-1185">Reference proteome</keyword>
<comment type="caution">
    <text evidence="2">The sequence shown here is derived from an EMBL/GenBank/DDBJ whole genome shotgun (WGS) entry which is preliminary data.</text>
</comment>
<dbReference type="InterPro" id="IPR000719">
    <property type="entry name" value="Prot_kinase_dom"/>
</dbReference>
<evidence type="ECO:0000259" key="1">
    <source>
        <dbReference type="PROSITE" id="PS50011"/>
    </source>
</evidence>
<dbReference type="Gene3D" id="1.10.510.10">
    <property type="entry name" value="Transferase(Phosphotransferase) domain 1"/>
    <property type="match status" value="1"/>
</dbReference>
<feature type="domain" description="Protein kinase" evidence="1">
    <location>
        <begin position="1"/>
        <end position="123"/>
    </location>
</feature>
<evidence type="ECO:0000313" key="3">
    <source>
        <dbReference type="Proteomes" id="UP001215712"/>
    </source>
</evidence>
<gene>
    <name evidence="2" type="ORF">N7493_010286</name>
</gene>
<dbReference type="GO" id="GO:0004672">
    <property type="term" value="F:protein kinase activity"/>
    <property type="evidence" value="ECO:0007669"/>
    <property type="project" value="InterPro"/>
</dbReference>
<dbReference type="PROSITE" id="PS50011">
    <property type="entry name" value="PROTEIN_KINASE_DOM"/>
    <property type="match status" value="1"/>
</dbReference>